<keyword evidence="1" id="KW-0233">DNA recombination</keyword>
<name>X0WNN0_9ZZZZ</name>
<comment type="caution">
    <text evidence="2">The sequence shown here is derived from an EMBL/GenBank/DDBJ whole genome shotgun (WGS) entry which is preliminary data.</text>
</comment>
<proteinExistence type="predicted"/>
<organism evidence="2">
    <name type="scientific">marine sediment metagenome</name>
    <dbReference type="NCBI Taxonomy" id="412755"/>
    <lineage>
        <taxon>unclassified sequences</taxon>
        <taxon>metagenomes</taxon>
        <taxon>ecological metagenomes</taxon>
    </lineage>
</organism>
<dbReference type="Gene3D" id="1.10.443.10">
    <property type="entry name" value="Intergrase catalytic core"/>
    <property type="match status" value="1"/>
</dbReference>
<evidence type="ECO:0000256" key="1">
    <source>
        <dbReference type="ARBA" id="ARBA00023172"/>
    </source>
</evidence>
<feature type="non-terminal residue" evidence="2">
    <location>
        <position position="1"/>
    </location>
</feature>
<dbReference type="GO" id="GO:0003677">
    <property type="term" value="F:DNA binding"/>
    <property type="evidence" value="ECO:0007669"/>
    <property type="project" value="InterPro"/>
</dbReference>
<dbReference type="InterPro" id="IPR013762">
    <property type="entry name" value="Integrase-like_cat_sf"/>
</dbReference>
<evidence type="ECO:0000313" key="2">
    <source>
        <dbReference type="EMBL" id="GAG32569.1"/>
    </source>
</evidence>
<dbReference type="EMBL" id="BARS01045427">
    <property type="protein sequence ID" value="GAG32569.1"/>
    <property type="molecule type" value="Genomic_DNA"/>
</dbReference>
<feature type="non-terminal residue" evidence="2">
    <location>
        <position position="247"/>
    </location>
</feature>
<reference evidence="2" key="1">
    <citation type="journal article" date="2014" name="Front. Microbiol.">
        <title>High frequency of phylogenetically diverse reductive dehalogenase-homologous genes in deep subseafloor sedimentary metagenomes.</title>
        <authorList>
            <person name="Kawai M."/>
            <person name="Futagami T."/>
            <person name="Toyoda A."/>
            <person name="Takaki Y."/>
            <person name="Nishi S."/>
            <person name="Hori S."/>
            <person name="Arai W."/>
            <person name="Tsubouchi T."/>
            <person name="Morono Y."/>
            <person name="Uchiyama I."/>
            <person name="Ito T."/>
            <person name="Fujiyama A."/>
            <person name="Inagaki F."/>
            <person name="Takami H."/>
        </authorList>
    </citation>
    <scope>NUCLEOTIDE SEQUENCE</scope>
    <source>
        <strain evidence="2">Expedition CK06-06</strain>
    </source>
</reference>
<dbReference type="AlphaFoldDB" id="X0WNN0"/>
<sequence length="247" mass="28684">KNPLDARPVWGPRGCDALRNWMNYRVNDLKISAEDDDPLFCVERSRKGFTNKRGIWVPDSVKGDFMNKSNMGIRFHYYAKKAGLRPLEDESKIPVLHSLRKNHKTALTLGGVSPDLINVMQGRTGKGSGWIYMKPTNEELIDAFKIGYGKLTGKPLDQKEEIEGYKKALGESEMRNQALLEEREKFRMQRILDEAEIKNWPEDRMKALRELLEREGVTFDEGMKHFRRLREEMDRESACQPPELKEI</sequence>
<gene>
    <name evidence="2" type="ORF">S01H1_68495</name>
</gene>
<dbReference type="SUPFAM" id="SSF56349">
    <property type="entry name" value="DNA breaking-rejoining enzymes"/>
    <property type="match status" value="1"/>
</dbReference>
<dbReference type="InterPro" id="IPR011010">
    <property type="entry name" value="DNA_brk_join_enz"/>
</dbReference>
<dbReference type="GO" id="GO:0015074">
    <property type="term" value="P:DNA integration"/>
    <property type="evidence" value="ECO:0007669"/>
    <property type="project" value="InterPro"/>
</dbReference>
<accession>X0WNN0</accession>
<dbReference type="GO" id="GO:0006310">
    <property type="term" value="P:DNA recombination"/>
    <property type="evidence" value="ECO:0007669"/>
    <property type="project" value="UniProtKB-KW"/>
</dbReference>
<protein>
    <submittedName>
        <fullName evidence="2">Uncharacterized protein</fullName>
    </submittedName>
</protein>